<dbReference type="InterPro" id="IPR000562">
    <property type="entry name" value="FN_type2_dom"/>
</dbReference>
<evidence type="ECO:0000256" key="1">
    <source>
        <dbReference type="ARBA" id="ARBA00022737"/>
    </source>
</evidence>
<dbReference type="Gene3D" id="2.10.10.10">
    <property type="entry name" value="Fibronectin, type II, collagen-binding"/>
    <property type="match status" value="1"/>
</dbReference>
<gene>
    <name evidence="4" type="ORF">SNAT2548_LOCUS7238</name>
</gene>
<keyword evidence="5" id="KW-1185">Reference proteome</keyword>
<evidence type="ECO:0000313" key="5">
    <source>
        <dbReference type="Proteomes" id="UP000604046"/>
    </source>
</evidence>
<dbReference type="EMBL" id="CAJNDS010000501">
    <property type="protein sequence ID" value="CAE7212733.1"/>
    <property type="molecule type" value="Genomic_DNA"/>
</dbReference>
<dbReference type="Proteomes" id="UP000604046">
    <property type="component" value="Unassembled WGS sequence"/>
</dbReference>
<protein>
    <recommendedName>
        <fullName evidence="3">Fibronectin type-II domain-containing protein</fullName>
    </recommendedName>
</protein>
<dbReference type="Pfam" id="PF00040">
    <property type="entry name" value="fn2"/>
    <property type="match status" value="1"/>
</dbReference>
<name>A0A812JMR5_9DINO</name>
<dbReference type="SUPFAM" id="SSF57440">
    <property type="entry name" value="Kringle-like"/>
    <property type="match status" value="1"/>
</dbReference>
<dbReference type="SMART" id="SM00059">
    <property type="entry name" value="FN2"/>
    <property type="match status" value="1"/>
</dbReference>
<accession>A0A812JMR5</accession>
<sequence>MRGCCQIPDLTRNLCGWMLHRLCLFTSTESTTDRFRLVRAQAAQILPELSTAGECMDSCNAFAPSLCHGVGFKDSVHCLLFLEAGASGSDAPGLNRQAWTLTNSSGTGAVVASQMGLDGRGGACYRRQLDAACYPPGRVRKIVWEGCRCLTHWALELDDGSSESASQVVPGRNWRNCAGEAHLDGDEYILGMTQYGGGYCNFYGGWGRSFDFFTNKRTVNVKAPGKPQLDVASEIARRAVTVSRTKEGGKFFLFHKAAWISIFGVPPGSAPVKTRVTQLRRNELIWQGEVVVWSNVNGPHGRRSHEGESGQWQSGDLLVPAAGPDAGAIDFLLARMPSTATRKSEFVFRIAKMETSALRIKEISLFHATGTRAAALGGDVVMYNSRNVYGLNEGFTYTADGYIEYEDADVAGPGCTSGGKLRYGGLHDGDETKSDCNYQKMATSIGADVLSIQTSSRVRYVRLCMAQDAWAEFDILKDETSMVESKSALLGASQPGKLRCWLYTLNVAPEQPLSFMSKPGKGGCEEKVEGNLLLGHSGFSSEEKVQEKCRELRCGYYIWSNDPASSRHSAWFCMTNYYSQVSNGHEHPDWKVGFPYGSYTYGQAGAEECPAAASPLSLSECKVFALTDRAKNGQGKRCSSGSEGTSSSFTDACTGKSRDTELCNSRPKGCWAEDRGDGGLCVLFNDGPGTGAAGAVSICQKEDLAVQFRVDNLASSPGQLRFKRGGAWANKAVSTMVIHNASKYHGFAFTLGPMEDASPPGFAMGLSSRPDEEKEEWFKTWDFSVVQARQDQRLYILETNQLAGNAGQFGVLRSGDTVALAVNPAGKMEYWVNGELKHVSDKKPRYPLYVVGNFMASGARVKDIKWWEGKKDVVVNLEEKVQFSLRLQPGKQLLGPFVGPIAGLYPEGRVTQVGLTDVCMPKPPLTTRRSSAQQGFALCCQVFQVVTSTCGGTGGGAACKFPFEFNGKTYESCTKEGHDRPWCFTVGGADTWGNCDCPASLVAVGSATSASVAATTTAKGQGGRSFEYALVAASTRSGDVGYSSCWDIGEIQFFSDRMCRNQITVNSRSISVSTYEAFKVHGCLGQPSLHSPRMRYCEKDGLESYEYKEISKDMICRAGVDGQWYLGGRSAARGGLYNSLDACKDLCTAERSCTFFGYRAKDGRCEFFTAFGDCENKMGGAPGFAMYKKLKPLQTATAHEVNCAKMALLPVKKGPMEARCRSGNDLGDGFEYIFNTGAGTSAAACGEASTCECCMRPKKDEDGPWPVASKSNTRCGVLDMAAKVGVADSGECQRKAMDAGHAFFSLLDADGRRECLTSATCTSLVEAHGWRVYGRRPAGRKELFGRGSAALGVAQGFNMKQSAC</sequence>
<evidence type="ECO:0000313" key="4">
    <source>
        <dbReference type="EMBL" id="CAE7212733.1"/>
    </source>
</evidence>
<reference evidence="4" key="1">
    <citation type="submission" date="2021-02" db="EMBL/GenBank/DDBJ databases">
        <authorList>
            <person name="Dougan E. K."/>
            <person name="Rhodes N."/>
            <person name="Thang M."/>
            <person name="Chan C."/>
        </authorList>
    </citation>
    <scope>NUCLEOTIDE SEQUENCE</scope>
</reference>
<comment type="caution">
    <text evidence="4">The sequence shown here is derived from an EMBL/GenBank/DDBJ whole genome shotgun (WGS) entry which is preliminary data.</text>
</comment>
<feature type="domain" description="Fibronectin type-II" evidence="3">
    <location>
        <begin position="954"/>
        <end position="997"/>
    </location>
</feature>
<evidence type="ECO:0000256" key="2">
    <source>
        <dbReference type="ARBA" id="ARBA00023157"/>
    </source>
</evidence>
<dbReference type="PROSITE" id="PS51092">
    <property type="entry name" value="FN2_2"/>
    <property type="match status" value="1"/>
</dbReference>
<keyword evidence="1" id="KW-0677">Repeat</keyword>
<evidence type="ECO:0000259" key="3">
    <source>
        <dbReference type="PROSITE" id="PS51092"/>
    </source>
</evidence>
<proteinExistence type="predicted"/>
<dbReference type="Gene3D" id="3.50.4.10">
    <property type="entry name" value="Hepatocyte Growth Factor"/>
    <property type="match status" value="1"/>
</dbReference>
<keyword evidence="2" id="KW-1015">Disulfide bond</keyword>
<organism evidence="4 5">
    <name type="scientific">Symbiodinium natans</name>
    <dbReference type="NCBI Taxonomy" id="878477"/>
    <lineage>
        <taxon>Eukaryota</taxon>
        <taxon>Sar</taxon>
        <taxon>Alveolata</taxon>
        <taxon>Dinophyceae</taxon>
        <taxon>Suessiales</taxon>
        <taxon>Symbiodiniaceae</taxon>
        <taxon>Symbiodinium</taxon>
    </lineage>
</organism>
<dbReference type="InterPro" id="IPR013806">
    <property type="entry name" value="Kringle-like"/>
</dbReference>
<dbReference type="InterPro" id="IPR036943">
    <property type="entry name" value="FN_type2_sf"/>
</dbReference>
<dbReference type="OrthoDB" id="5948445at2759"/>